<reference evidence="1 2" key="1">
    <citation type="journal article" date="2016" name="Int. J. Syst. Evol. Microbiol.">
        <title>Acidipila dinghuensis sp. nov., an acidobacterium isolated from forest soil.</title>
        <authorList>
            <person name="Jiang Y.W."/>
            <person name="Wang J."/>
            <person name="Chen M.H."/>
            <person name="Lv Y.Y."/>
            <person name="Qiu L.H."/>
        </authorList>
    </citation>
    <scope>NUCLEOTIDE SEQUENCE [LARGE SCALE GENOMIC DNA]</scope>
    <source>
        <strain evidence="1 2">DHOF10</strain>
    </source>
</reference>
<protein>
    <submittedName>
        <fullName evidence="1">DUF1641 domain-containing protein</fullName>
    </submittedName>
</protein>
<name>A0A4Q1SDP5_9BACT</name>
<dbReference type="RefSeq" id="WP_129208551.1">
    <property type="nucleotide sequence ID" value="NZ_BMGU01000004.1"/>
</dbReference>
<proteinExistence type="predicted"/>
<dbReference type="Proteomes" id="UP000290253">
    <property type="component" value="Unassembled WGS sequence"/>
</dbReference>
<comment type="caution">
    <text evidence="1">The sequence shown here is derived from an EMBL/GenBank/DDBJ whole genome shotgun (WGS) entry which is preliminary data.</text>
</comment>
<dbReference type="Pfam" id="PF07849">
    <property type="entry name" value="DUF1641"/>
    <property type="match status" value="1"/>
</dbReference>
<organism evidence="1 2">
    <name type="scientific">Silvibacterium dinghuense</name>
    <dbReference type="NCBI Taxonomy" id="1560006"/>
    <lineage>
        <taxon>Bacteria</taxon>
        <taxon>Pseudomonadati</taxon>
        <taxon>Acidobacteriota</taxon>
        <taxon>Terriglobia</taxon>
        <taxon>Terriglobales</taxon>
        <taxon>Acidobacteriaceae</taxon>
        <taxon>Silvibacterium</taxon>
    </lineage>
</organism>
<dbReference type="EMBL" id="SDMK01000002">
    <property type="protein sequence ID" value="RXS95354.1"/>
    <property type="molecule type" value="Genomic_DNA"/>
</dbReference>
<dbReference type="AlphaFoldDB" id="A0A4Q1SDP5"/>
<evidence type="ECO:0000313" key="1">
    <source>
        <dbReference type="EMBL" id="RXS95354.1"/>
    </source>
</evidence>
<sequence length="156" mass="16808">MAKPIELLPHVGRDPRAELRKKVEEAPVEHAEAVLSAYALLEQMHESGVLDTVRGVLGAGDRVIEHVVGLTTQPEAVTALRNLLILSKVMGSIPPDTLHSLVADLPQAMAVKPEAEPPSFFALLRKMMSKESRRAMALGANVLEAVGKGLGSKRHE</sequence>
<keyword evidence="2" id="KW-1185">Reference proteome</keyword>
<evidence type="ECO:0000313" key="2">
    <source>
        <dbReference type="Proteomes" id="UP000290253"/>
    </source>
</evidence>
<dbReference type="InterPro" id="IPR012440">
    <property type="entry name" value="DUF1641"/>
</dbReference>
<dbReference type="OrthoDB" id="119224at2"/>
<accession>A0A4Q1SDP5</accession>
<gene>
    <name evidence="1" type="ORF">ESZ00_12290</name>
</gene>